<keyword evidence="4" id="KW-0804">Transcription</keyword>
<dbReference type="OrthoDB" id="1435597at2759"/>
<comment type="caution">
    <text evidence="9">The sequence shown here is derived from an EMBL/GenBank/DDBJ whole genome shotgun (WGS) entry which is preliminary data.</text>
</comment>
<dbReference type="EMBL" id="CACSLK010027832">
    <property type="protein sequence ID" value="CAA0831645.1"/>
    <property type="molecule type" value="Genomic_DNA"/>
</dbReference>
<evidence type="ECO:0000313" key="9">
    <source>
        <dbReference type="EMBL" id="CAA0831645.1"/>
    </source>
</evidence>
<feature type="region of interest" description="Disordered" evidence="7">
    <location>
        <begin position="118"/>
        <end position="149"/>
    </location>
</feature>
<feature type="compositionally biased region" description="Polar residues" evidence="7">
    <location>
        <begin position="135"/>
        <end position="145"/>
    </location>
</feature>
<feature type="compositionally biased region" description="Polar residues" evidence="7">
    <location>
        <begin position="302"/>
        <end position="336"/>
    </location>
</feature>
<dbReference type="PANTHER" id="PTHR13690:SF86">
    <property type="entry name" value="TRANSCRIPTION FACTOR VIP1"/>
    <property type="match status" value="1"/>
</dbReference>
<gene>
    <name evidence="9" type="ORF">SHERM_26990</name>
</gene>
<protein>
    <submittedName>
        <fullName evidence="9">Transcription factor VIP1</fullName>
    </submittedName>
</protein>
<evidence type="ECO:0000256" key="5">
    <source>
        <dbReference type="ARBA" id="ARBA00023242"/>
    </source>
</evidence>
<dbReference type="InterPro" id="IPR004827">
    <property type="entry name" value="bZIP"/>
</dbReference>
<keyword evidence="10" id="KW-1185">Reference proteome</keyword>
<proteinExistence type="predicted"/>
<dbReference type="Gene3D" id="1.20.5.170">
    <property type="match status" value="1"/>
</dbReference>
<dbReference type="PROSITE" id="PS50217">
    <property type="entry name" value="BZIP"/>
    <property type="match status" value="1"/>
</dbReference>
<feature type="region of interest" description="Disordered" evidence="7">
    <location>
        <begin position="265"/>
        <end position="336"/>
    </location>
</feature>
<feature type="domain" description="BZIP" evidence="8">
    <location>
        <begin position="166"/>
        <end position="229"/>
    </location>
</feature>
<dbReference type="Proteomes" id="UP001153555">
    <property type="component" value="Unassembled WGS sequence"/>
</dbReference>
<dbReference type="FunFam" id="1.20.5.170:FF:000083">
    <property type="entry name" value="Transcription factor VIP1"/>
    <property type="match status" value="1"/>
</dbReference>
<evidence type="ECO:0000259" key="8">
    <source>
        <dbReference type="PROSITE" id="PS50217"/>
    </source>
</evidence>
<evidence type="ECO:0000256" key="7">
    <source>
        <dbReference type="SAM" id="MobiDB-lite"/>
    </source>
</evidence>
<dbReference type="SUPFAM" id="SSF57959">
    <property type="entry name" value="Leucine zipper domain"/>
    <property type="match status" value="1"/>
</dbReference>
<dbReference type="GO" id="GO:0003677">
    <property type="term" value="F:DNA binding"/>
    <property type="evidence" value="ECO:0007669"/>
    <property type="project" value="UniProtKB-KW"/>
</dbReference>
<dbReference type="GO" id="GO:0005634">
    <property type="term" value="C:nucleus"/>
    <property type="evidence" value="ECO:0007669"/>
    <property type="project" value="UniProtKB-SubCell"/>
</dbReference>
<keyword evidence="2" id="KW-0805">Transcription regulation</keyword>
<comment type="subcellular location">
    <subcellularLocation>
        <location evidence="1">Nucleus</location>
    </subcellularLocation>
</comment>
<evidence type="ECO:0000256" key="6">
    <source>
        <dbReference type="SAM" id="Coils"/>
    </source>
</evidence>
<name>A0A9N7RJ61_STRHE</name>
<evidence type="ECO:0000256" key="2">
    <source>
        <dbReference type="ARBA" id="ARBA00023015"/>
    </source>
</evidence>
<keyword evidence="5" id="KW-0539">Nucleus</keyword>
<feature type="coiled-coil region" evidence="6">
    <location>
        <begin position="184"/>
        <end position="253"/>
    </location>
</feature>
<keyword evidence="6" id="KW-0175">Coiled coil</keyword>
<feature type="region of interest" description="Disordered" evidence="7">
    <location>
        <begin position="1"/>
        <end position="40"/>
    </location>
</feature>
<feature type="compositionally biased region" description="Pro residues" evidence="7">
    <location>
        <begin position="76"/>
        <end position="85"/>
    </location>
</feature>
<evidence type="ECO:0000313" key="10">
    <source>
        <dbReference type="Proteomes" id="UP001153555"/>
    </source>
</evidence>
<accession>A0A9N7RJ61</accession>
<dbReference type="AlphaFoldDB" id="A0A9N7RJ61"/>
<dbReference type="InterPro" id="IPR046347">
    <property type="entry name" value="bZIP_sf"/>
</dbReference>
<evidence type="ECO:0000256" key="3">
    <source>
        <dbReference type="ARBA" id="ARBA00023125"/>
    </source>
</evidence>
<evidence type="ECO:0000256" key="1">
    <source>
        <dbReference type="ARBA" id="ARBA00004123"/>
    </source>
</evidence>
<reference evidence="9" key="1">
    <citation type="submission" date="2019-12" db="EMBL/GenBank/DDBJ databases">
        <authorList>
            <person name="Scholes J."/>
        </authorList>
    </citation>
    <scope>NUCLEOTIDE SEQUENCE</scope>
</reference>
<organism evidence="9 10">
    <name type="scientific">Striga hermonthica</name>
    <name type="common">Purple witchweed</name>
    <name type="synonym">Buchnera hermonthica</name>
    <dbReference type="NCBI Taxonomy" id="68872"/>
    <lineage>
        <taxon>Eukaryota</taxon>
        <taxon>Viridiplantae</taxon>
        <taxon>Streptophyta</taxon>
        <taxon>Embryophyta</taxon>
        <taxon>Tracheophyta</taxon>
        <taxon>Spermatophyta</taxon>
        <taxon>Magnoliopsida</taxon>
        <taxon>eudicotyledons</taxon>
        <taxon>Gunneridae</taxon>
        <taxon>Pentapetalae</taxon>
        <taxon>asterids</taxon>
        <taxon>lamiids</taxon>
        <taxon>Lamiales</taxon>
        <taxon>Orobanchaceae</taxon>
        <taxon>Buchnereae</taxon>
        <taxon>Striga</taxon>
    </lineage>
</organism>
<sequence>MDPNFSGKPPPTSPYVPGRADLDQMPDTPTRRAHHRRAQSETFFRFDDFDDMLLDGVLADLSIDFTENNPSLLPGGPLPPPPPVAQPRNNGEVKPMAHLRSLSVDADFFDGLGLDGGPPAAAASSGQRHKRSSSMDENSSGTSYEAESGAKKAMAADRLAELALIDPKRAKRILANRQSAARSKERKTRYAGELERKVQTLQNEATTLSAQITVLQRDTNGLTSENKELKLKLQAMEQQAHLREALNEALKNELQWLKVAAGQAPGGPNGNMGPAGPARLGGPNGHTGPISQFPPSAHFLANQHQRQQFQIPNSTLNNPSPGRQARLSSQDFNRKA</sequence>
<dbReference type="GO" id="GO:0003700">
    <property type="term" value="F:DNA-binding transcription factor activity"/>
    <property type="evidence" value="ECO:0007669"/>
    <property type="project" value="InterPro"/>
</dbReference>
<dbReference type="PANTHER" id="PTHR13690">
    <property type="entry name" value="TRANSCRIPTION FACTOR POSF21-RELATED"/>
    <property type="match status" value="1"/>
</dbReference>
<dbReference type="Pfam" id="PF00170">
    <property type="entry name" value="bZIP_1"/>
    <property type="match status" value="1"/>
</dbReference>
<dbReference type="CDD" id="cd14703">
    <property type="entry name" value="bZIP_plant_RF2"/>
    <property type="match status" value="1"/>
</dbReference>
<dbReference type="InterPro" id="IPR044759">
    <property type="entry name" value="bZIP_RF2"/>
</dbReference>
<keyword evidence="3" id="KW-0238">DNA-binding</keyword>
<evidence type="ECO:0000256" key="4">
    <source>
        <dbReference type="ARBA" id="ARBA00023163"/>
    </source>
</evidence>
<feature type="region of interest" description="Disordered" evidence="7">
    <location>
        <begin position="70"/>
        <end position="91"/>
    </location>
</feature>
<dbReference type="SMART" id="SM00338">
    <property type="entry name" value="BRLZ"/>
    <property type="match status" value="1"/>
</dbReference>